<keyword evidence="3" id="KW-1185">Reference proteome</keyword>
<accession>A0AAV4M6M1</accession>
<gene>
    <name evidence="2" type="ORF">CEXT_626941</name>
</gene>
<feature type="region of interest" description="Disordered" evidence="1">
    <location>
        <begin position="41"/>
        <end position="60"/>
    </location>
</feature>
<proteinExistence type="predicted"/>
<evidence type="ECO:0000313" key="2">
    <source>
        <dbReference type="EMBL" id="GIX67684.1"/>
    </source>
</evidence>
<reference evidence="2 3" key="1">
    <citation type="submission" date="2021-06" db="EMBL/GenBank/DDBJ databases">
        <title>Caerostris extrusa draft genome.</title>
        <authorList>
            <person name="Kono N."/>
            <person name="Arakawa K."/>
        </authorList>
    </citation>
    <scope>NUCLEOTIDE SEQUENCE [LARGE SCALE GENOMIC DNA]</scope>
</reference>
<dbReference type="AlphaFoldDB" id="A0AAV4M6M1"/>
<organism evidence="2 3">
    <name type="scientific">Caerostris extrusa</name>
    <name type="common">Bark spider</name>
    <name type="synonym">Caerostris bankana</name>
    <dbReference type="NCBI Taxonomy" id="172846"/>
    <lineage>
        <taxon>Eukaryota</taxon>
        <taxon>Metazoa</taxon>
        <taxon>Ecdysozoa</taxon>
        <taxon>Arthropoda</taxon>
        <taxon>Chelicerata</taxon>
        <taxon>Arachnida</taxon>
        <taxon>Araneae</taxon>
        <taxon>Araneomorphae</taxon>
        <taxon>Entelegynae</taxon>
        <taxon>Araneoidea</taxon>
        <taxon>Araneidae</taxon>
        <taxon>Caerostris</taxon>
    </lineage>
</organism>
<comment type="caution">
    <text evidence="2">The sequence shown here is derived from an EMBL/GenBank/DDBJ whole genome shotgun (WGS) entry which is preliminary data.</text>
</comment>
<dbReference type="Proteomes" id="UP001054945">
    <property type="component" value="Unassembled WGS sequence"/>
</dbReference>
<evidence type="ECO:0000313" key="3">
    <source>
        <dbReference type="Proteomes" id="UP001054945"/>
    </source>
</evidence>
<name>A0AAV4M6M1_CAEEX</name>
<sequence>MQMHSSRARTRSAWPSVEIKSGNMHLNTSFPAGIHSWWKARSSPGVSGKGGEIDVSSSRPRGGLSAHFIRFLTVQFEGVEERALSEKYFWKHE</sequence>
<protein>
    <submittedName>
        <fullName evidence="2">Uncharacterized protein</fullName>
    </submittedName>
</protein>
<evidence type="ECO:0000256" key="1">
    <source>
        <dbReference type="SAM" id="MobiDB-lite"/>
    </source>
</evidence>
<dbReference type="EMBL" id="BPLR01001893">
    <property type="protein sequence ID" value="GIX67684.1"/>
    <property type="molecule type" value="Genomic_DNA"/>
</dbReference>